<dbReference type="EMBL" id="JAVDUM010000001">
    <property type="protein sequence ID" value="MDR6865810.1"/>
    <property type="molecule type" value="Genomic_DNA"/>
</dbReference>
<keyword evidence="2" id="KW-1185">Reference proteome</keyword>
<organism evidence="1 2">
    <name type="scientific">Microbacterium resistens</name>
    <dbReference type="NCBI Taxonomy" id="156977"/>
    <lineage>
        <taxon>Bacteria</taxon>
        <taxon>Bacillati</taxon>
        <taxon>Actinomycetota</taxon>
        <taxon>Actinomycetes</taxon>
        <taxon>Micrococcales</taxon>
        <taxon>Microbacteriaceae</taxon>
        <taxon>Microbacterium</taxon>
    </lineage>
</organism>
<evidence type="ECO:0000313" key="1">
    <source>
        <dbReference type="EMBL" id="MDR6865810.1"/>
    </source>
</evidence>
<comment type="caution">
    <text evidence="1">The sequence shown here is derived from an EMBL/GenBank/DDBJ whole genome shotgun (WGS) entry which is preliminary data.</text>
</comment>
<reference evidence="1 2" key="1">
    <citation type="submission" date="2023-07" db="EMBL/GenBank/DDBJ databases">
        <title>Sorghum-associated microbial communities from plants grown in Nebraska, USA.</title>
        <authorList>
            <person name="Schachtman D."/>
        </authorList>
    </citation>
    <scope>NUCLEOTIDE SEQUENCE [LARGE SCALE GENOMIC DNA]</scope>
    <source>
        <strain evidence="1 2">2980</strain>
    </source>
</reference>
<evidence type="ECO:0000313" key="2">
    <source>
        <dbReference type="Proteomes" id="UP001259347"/>
    </source>
</evidence>
<dbReference type="Proteomes" id="UP001259347">
    <property type="component" value="Unassembled WGS sequence"/>
</dbReference>
<name>A0ABU1S875_9MICO</name>
<accession>A0ABU1S875</accession>
<protein>
    <submittedName>
        <fullName evidence="1">Uncharacterized protein</fullName>
    </submittedName>
</protein>
<gene>
    <name evidence="1" type="ORF">J2Y69_000392</name>
</gene>
<sequence length="73" mass="8037">MACPDFLRRRPRLDGACGEALVVWSGALCMVAEWSEPNHVPIFTTFGFGNSMGYMAEYAQGLHSIYFGCEPCA</sequence>
<proteinExistence type="predicted"/>